<dbReference type="AlphaFoldDB" id="A0A193QJW6"/>
<reference evidence="1 2" key="1">
    <citation type="submission" date="2015-05" db="EMBL/GenBank/DDBJ databases">
        <authorList>
            <person name="Goodhead I."/>
        </authorList>
    </citation>
    <scope>NUCLEOTIDE SEQUENCE [LARGE SCALE GENOMIC DNA]</scope>
    <source>
        <strain evidence="2">morsitans</strain>
    </source>
</reference>
<sequence length="75" mass="7808">MWLTSGFLNNPGGILMAAEHGSFFLQAERGINNIYGHLQGGGRVLALGGDAQLETQSVIVNSGGGGADRSEESFK</sequence>
<dbReference type="EMBL" id="LN854557">
    <property type="protein sequence ID" value="CRL45461.1"/>
    <property type="molecule type" value="Genomic_DNA"/>
</dbReference>
<gene>
    <name evidence="1" type="ORF">SGGMMB4_03200</name>
</gene>
<dbReference type="Proteomes" id="UP000245838">
    <property type="component" value="Chromosome sggmmb4_Chromosome"/>
</dbReference>
<name>A0A193QJW6_SODGM</name>
<evidence type="ECO:0000313" key="1">
    <source>
        <dbReference type="EMBL" id="CRL45461.1"/>
    </source>
</evidence>
<evidence type="ECO:0000313" key="2">
    <source>
        <dbReference type="Proteomes" id="UP000245838"/>
    </source>
</evidence>
<dbReference type="RefSeq" id="WP_166506659.1">
    <property type="nucleotide sequence ID" value="NZ_LN854557.1"/>
</dbReference>
<organism evidence="1 2">
    <name type="scientific">Sodalis glossinidius (strain morsitans)</name>
    <dbReference type="NCBI Taxonomy" id="343509"/>
    <lineage>
        <taxon>Bacteria</taxon>
        <taxon>Pseudomonadati</taxon>
        <taxon>Pseudomonadota</taxon>
        <taxon>Gammaproteobacteria</taxon>
        <taxon>Enterobacterales</taxon>
        <taxon>Bruguierivoracaceae</taxon>
        <taxon>Sodalis</taxon>
    </lineage>
</organism>
<proteinExistence type="predicted"/>
<protein>
    <submittedName>
        <fullName evidence="1">Uncharacterized protein</fullName>
    </submittedName>
</protein>
<accession>A0A193QJW6</accession>